<dbReference type="PANTHER" id="PTHR47506">
    <property type="entry name" value="TRANSCRIPTIONAL REGULATORY PROTEIN"/>
    <property type="match status" value="1"/>
</dbReference>
<dbReference type="InterPro" id="IPR023772">
    <property type="entry name" value="DNA-bd_HTH_TetR-type_CS"/>
</dbReference>
<dbReference type="Proteomes" id="UP000050867">
    <property type="component" value="Unassembled WGS sequence"/>
</dbReference>
<dbReference type="Pfam" id="PF00440">
    <property type="entry name" value="TetR_N"/>
    <property type="match status" value="1"/>
</dbReference>
<evidence type="ECO:0000256" key="4">
    <source>
        <dbReference type="PROSITE-ProRule" id="PRU00335"/>
    </source>
</evidence>
<evidence type="ECO:0000259" key="5">
    <source>
        <dbReference type="PROSITE" id="PS50977"/>
    </source>
</evidence>
<evidence type="ECO:0000313" key="6">
    <source>
        <dbReference type="EMBL" id="KRV49714.1"/>
    </source>
</evidence>
<dbReference type="InterPro" id="IPR054126">
    <property type="entry name" value="CprB_TetR_C"/>
</dbReference>
<dbReference type="InterPro" id="IPR036271">
    <property type="entry name" value="Tet_transcr_reg_TetR-rel_C_sf"/>
</dbReference>
<dbReference type="SUPFAM" id="SSF46689">
    <property type="entry name" value="Homeodomain-like"/>
    <property type="match status" value="1"/>
</dbReference>
<gene>
    <name evidence="6" type="ORF">AQ490_18565</name>
</gene>
<keyword evidence="1" id="KW-0805">Transcription regulation</keyword>
<dbReference type="Gene3D" id="1.10.357.10">
    <property type="entry name" value="Tetracycline Repressor, domain 2"/>
    <property type="match status" value="1"/>
</dbReference>
<dbReference type="InterPro" id="IPR009057">
    <property type="entry name" value="Homeodomain-like_sf"/>
</dbReference>
<dbReference type="PANTHER" id="PTHR47506:SF3">
    <property type="entry name" value="HTH-TYPE TRANSCRIPTIONAL REGULATOR LMRA"/>
    <property type="match status" value="1"/>
</dbReference>
<dbReference type="PROSITE" id="PS01081">
    <property type="entry name" value="HTH_TETR_1"/>
    <property type="match status" value="1"/>
</dbReference>
<dbReference type="InterPro" id="IPR047923">
    <property type="entry name" value="ArpA-like"/>
</dbReference>
<accession>A0A0T6LV51</accession>
<feature type="DNA-binding region" description="H-T-H motif" evidence="4">
    <location>
        <begin position="24"/>
        <end position="43"/>
    </location>
</feature>
<dbReference type="InterPro" id="IPR001647">
    <property type="entry name" value="HTH_TetR"/>
</dbReference>
<dbReference type="EMBL" id="LLZU01000010">
    <property type="protein sequence ID" value="KRV49714.1"/>
    <property type="molecule type" value="Genomic_DNA"/>
</dbReference>
<dbReference type="eggNOG" id="COG1309">
    <property type="taxonomic scope" value="Bacteria"/>
</dbReference>
<protein>
    <recommendedName>
        <fullName evidence="5">HTH tetR-type domain-containing protein</fullName>
    </recommendedName>
</protein>
<dbReference type="Pfam" id="PF21935">
    <property type="entry name" value="TetR_C_45"/>
    <property type="match status" value="1"/>
</dbReference>
<evidence type="ECO:0000313" key="7">
    <source>
        <dbReference type="Proteomes" id="UP000050867"/>
    </source>
</evidence>
<sequence length="200" mass="21517">MRTREAVLRAAGEAFAQNGFLGTSMSDILQRAGVTKGALYFHFSSKEELAFAVVAAQKAAVTRLAEEEAAKEVPPLQAVVATTTRWARAVQSDPVVRAGVRLVAEQGAYQRPMSRPYGQWEDVLTQLLQRAQDSGQLGEGANPREAAELIVAALTGATIVAQATHGPCDLPQRVEAMWQLLLTGLLPDGHKVFVLPRTLS</sequence>
<organism evidence="6 7">
    <name type="scientific">Wenjunlia vitaminophila</name>
    <name type="common">Streptomyces vitaminophilus</name>
    <dbReference type="NCBI Taxonomy" id="76728"/>
    <lineage>
        <taxon>Bacteria</taxon>
        <taxon>Bacillati</taxon>
        <taxon>Actinomycetota</taxon>
        <taxon>Actinomycetes</taxon>
        <taxon>Kitasatosporales</taxon>
        <taxon>Streptomycetaceae</taxon>
        <taxon>Wenjunlia</taxon>
    </lineage>
</organism>
<dbReference type="PRINTS" id="PR00455">
    <property type="entry name" value="HTHTETR"/>
</dbReference>
<keyword evidence="3" id="KW-0804">Transcription</keyword>
<keyword evidence="2 4" id="KW-0238">DNA-binding</keyword>
<dbReference type="SUPFAM" id="SSF48498">
    <property type="entry name" value="Tetracyclin repressor-like, C-terminal domain"/>
    <property type="match status" value="1"/>
</dbReference>
<comment type="caution">
    <text evidence="6">The sequence shown here is derived from an EMBL/GenBank/DDBJ whole genome shotgun (WGS) entry which is preliminary data.</text>
</comment>
<evidence type="ECO:0000256" key="1">
    <source>
        <dbReference type="ARBA" id="ARBA00023015"/>
    </source>
</evidence>
<evidence type="ECO:0000256" key="3">
    <source>
        <dbReference type="ARBA" id="ARBA00023163"/>
    </source>
</evidence>
<dbReference type="GO" id="GO:0003677">
    <property type="term" value="F:DNA binding"/>
    <property type="evidence" value="ECO:0007669"/>
    <property type="project" value="UniProtKB-UniRule"/>
</dbReference>
<dbReference type="FunFam" id="1.10.10.60:FF:000141">
    <property type="entry name" value="TetR family transcriptional regulator"/>
    <property type="match status" value="1"/>
</dbReference>
<reference evidence="6 7" key="1">
    <citation type="submission" date="2015-10" db="EMBL/GenBank/DDBJ databases">
        <title>Draft genome sequence of pyrrolomycin-producing Streptomyces vitaminophilus.</title>
        <authorList>
            <person name="Graham D.E."/>
            <person name="Mahan K.M."/>
            <person name="Klingeman D.M."/>
            <person name="Hettich R.L."/>
            <person name="Parry R.J."/>
        </authorList>
    </citation>
    <scope>NUCLEOTIDE SEQUENCE [LARGE SCALE GENOMIC DNA]</scope>
    <source>
        <strain evidence="6 7">ATCC 31673</strain>
    </source>
</reference>
<feature type="domain" description="HTH tetR-type" evidence="5">
    <location>
        <begin position="1"/>
        <end position="61"/>
    </location>
</feature>
<proteinExistence type="predicted"/>
<dbReference type="NCBIfam" id="NF041196">
    <property type="entry name" value="ScbR_bind_reg"/>
    <property type="match status" value="1"/>
</dbReference>
<evidence type="ECO:0000256" key="2">
    <source>
        <dbReference type="ARBA" id="ARBA00023125"/>
    </source>
</evidence>
<keyword evidence="7" id="KW-1185">Reference proteome</keyword>
<dbReference type="PROSITE" id="PS50977">
    <property type="entry name" value="HTH_TETR_2"/>
    <property type="match status" value="1"/>
</dbReference>
<name>A0A0T6LV51_WENVI</name>
<dbReference type="GO" id="GO:0045892">
    <property type="term" value="P:negative regulation of DNA-templated transcription"/>
    <property type="evidence" value="ECO:0007669"/>
    <property type="project" value="UniProtKB-ARBA"/>
</dbReference>
<dbReference type="AlphaFoldDB" id="A0A0T6LV51"/>